<dbReference type="EMBL" id="MN739747">
    <property type="protein sequence ID" value="QHT24615.1"/>
    <property type="molecule type" value="Genomic_DNA"/>
</dbReference>
<dbReference type="PANTHER" id="PTHR12345">
    <property type="entry name" value="SYNTENIN RELATED"/>
    <property type="match status" value="1"/>
</dbReference>
<dbReference type="Gene3D" id="2.30.42.10">
    <property type="match status" value="2"/>
</dbReference>
<evidence type="ECO:0000259" key="2">
    <source>
        <dbReference type="PROSITE" id="PS50106"/>
    </source>
</evidence>
<name>A0A6C0EB62_9ZZZZ</name>
<reference evidence="3" key="1">
    <citation type="journal article" date="2020" name="Nature">
        <title>Giant virus diversity and host interactions through global metagenomics.</title>
        <authorList>
            <person name="Schulz F."/>
            <person name="Roux S."/>
            <person name="Paez-Espino D."/>
            <person name="Jungbluth S."/>
            <person name="Walsh D.A."/>
            <person name="Denef V.J."/>
            <person name="McMahon K.D."/>
            <person name="Konstantinidis K.T."/>
            <person name="Eloe-Fadrosh E.A."/>
            <person name="Kyrpides N.C."/>
            <person name="Woyke T."/>
        </authorList>
    </citation>
    <scope>NUCLEOTIDE SEQUENCE</scope>
    <source>
        <strain evidence="3">GVMAG-M-3300023179-150</strain>
    </source>
</reference>
<dbReference type="InterPro" id="IPR001478">
    <property type="entry name" value="PDZ"/>
</dbReference>
<protein>
    <recommendedName>
        <fullName evidence="2">PDZ domain-containing protein</fullName>
    </recommendedName>
</protein>
<accession>A0A6C0EB62</accession>
<keyword evidence="1" id="KW-0677">Repeat</keyword>
<feature type="domain" description="PDZ" evidence="2">
    <location>
        <begin position="145"/>
        <end position="209"/>
    </location>
</feature>
<dbReference type="GO" id="GO:0005886">
    <property type="term" value="C:plasma membrane"/>
    <property type="evidence" value="ECO:0007669"/>
    <property type="project" value="TreeGrafter"/>
</dbReference>
<organism evidence="3">
    <name type="scientific">viral metagenome</name>
    <dbReference type="NCBI Taxonomy" id="1070528"/>
    <lineage>
        <taxon>unclassified sequences</taxon>
        <taxon>metagenomes</taxon>
        <taxon>organismal metagenomes</taxon>
    </lineage>
</organism>
<dbReference type="PANTHER" id="PTHR12345:SF3">
    <property type="entry name" value="PDZ DOMAIN-CONTAINING PROTEIN"/>
    <property type="match status" value="1"/>
</dbReference>
<dbReference type="InterPro" id="IPR051230">
    <property type="entry name" value="APP-Binding"/>
</dbReference>
<proteinExistence type="predicted"/>
<dbReference type="SMART" id="SM00228">
    <property type="entry name" value="PDZ"/>
    <property type="match status" value="2"/>
</dbReference>
<dbReference type="Pfam" id="PF00595">
    <property type="entry name" value="PDZ"/>
    <property type="match status" value="1"/>
</dbReference>
<dbReference type="AlphaFoldDB" id="A0A6C0EB62"/>
<sequence length="233" mass="26835">MSKQSSLYPSLEEFMVQEEITLINSLKTPEKQTTGLELIKQEHKLVLSNPEVYQKSSIASGIYSIQYRKNQDISFTFHDYKSGIFINNLNQPAVNLGLHFGDQIININGISLSGLKTEKVKEHYDLYDNSQLITLMVRDRPYIKVITLTKSPQNDKLGFMIKNGYITDLIKNTSAHLNGLLTDHKLVEINGNPVFHLNDTQIINNIKESQYLSVHLSICPREFYEKITKKTWW</sequence>
<feature type="domain" description="PDZ" evidence="2">
    <location>
        <begin position="62"/>
        <end position="120"/>
    </location>
</feature>
<dbReference type="InterPro" id="IPR036034">
    <property type="entry name" value="PDZ_sf"/>
</dbReference>
<dbReference type="SUPFAM" id="SSF50156">
    <property type="entry name" value="PDZ domain-like"/>
    <property type="match status" value="2"/>
</dbReference>
<evidence type="ECO:0000313" key="3">
    <source>
        <dbReference type="EMBL" id="QHT24615.1"/>
    </source>
</evidence>
<evidence type="ECO:0000256" key="1">
    <source>
        <dbReference type="ARBA" id="ARBA00022737"/>
    </source>
</evidence>
<dbReference type="PROSITE" id="PS50106">
    <property type="entry name" value="PDZ"/>
    <property type="match status" value="2"/>
</dbReference>
<dbReference type="GO" id="GO:0005737">
    <property type="term" value="C:cytoplasm"/>
    <property type="evidence" value="ECO:0007669"/>
    <property type="project" value="TreeGrafter"/>
</dbReference>